<dbReference type="InterPro" id="IPR000679">
    <property type="entry name" value="Znf_GATA"/>
</dbReference>
<dbReference type="GO" id="GO:0008270">
    <property type="term" value="F:zinc ion binding"/>
    <property type="evidence" value="ECO:0007669"/>
    <property type="project" value="UniProtKB-KW"/>
</dbReference>
<keyword evidence="2" id="KW-0479">Metal-binding</keyword>
<dbReference type="Pfam" id="PF00320">
    <property type="entry name" value="GATA"/>
    <property type="match status" value="1"/>
</dbReference>
<dbReference type="GO" id="GO:0045165">
    <property type="term" value="P:cell fate commitment"/>
    <property type="evidence" value="ECO:0007669"/>
    <property type="project" value="TreeGrafter"/>
</dbReference>
<dbReference type="GO" id="GO:0045944">
    <property type="term" value="P:positive regulation of transcription by RNA polymerase II"/>
    <property type="evidence" value="ECO:0007669"/>
    <property type="project" value="TreeGrafter"/>
</dbReference>
<dbReference type="OrthoDB" id="2162994at2759"/>
<feature type="region of interest" description="Disordered" evidence="7">
    <location>
        <begin position="236"/>
        <end position="262"/>
    </location>
</feature>
<accession>A0A0L0FRT0</accession>
<dbReference type="PROSITE" id="PS50114">
    <property type="entry name" value="GATA_ZN_FINGER_2"/>
    <property type="match status" value="1"/>
</dbReference>
<evidence type="ECO:0000313" key="9">
    <source>
        <dbReference type="EMBL" id="KNC79399.1"/>
    </source>
</evidence>
<keyword evidence="3 6" id="KW-0863">Zinc-finger</keyword>
<keyword evidence="10" id="KW-1185">Reference proteome</keyword>
<dbReference type="GeneID" id="25908715"/>
<feature type="domain" description="GATA-type" evidence="8">
    <location>
        <begin position="271"/>
        <end position="320"/>
    </location>
</feature>
<dbReference type="PROSITE" id="PS00344">
    <property type="entry name" value="GATA_ZN_FINGER_1"/>
    <property type="match status" value="1"/>
</dbReference>
<dbReference type="EMBL" id="KQ242313">
    <property type="protein sequence ID" value="KNC79399.1"/>
    <property type="molecule type" value="Genomic_DNA"/>
</dbReference>
<proteinExistence type="predicted"/>
<dbReference type="PANTHER" id="PTHR10071">
    <property type="entry name" value="TRANSCRIPTION FACTOR GATA FAMILY MEMBER"/>
    <property type="match status" value="1"/>
</dbReference>
<evidence type="ECO:0000256" key="2">
    <source>
        <dbReference type="ARBA" id="ARBA00022723"/>
    </source>
</evidence>
<dbReference type="Gene3D" id="3.30.50.10">
    <property type="entry name" value="Erythroid Transcription Factor GATA-1, subunit A"/>
    <property type="match status" value="1"/>
</dbReference>
<evidence type="ECO:0000256" key="7">
    <source>
        <dbReference type="SAM" id="MobiDB-lite"/>
    </source>
</evidence>
<sequence length="760" mass="84649">MNDESARGYLPPSTGLGSNTQRTQSHNLQSQRQYNAQQYQQYPPDQRREQLQQQQHMLNERQQRLRYEQEQFFLQQQLQDQLESKTTCNFLDDGGGIKGRTVADAPVPSLPSGERRFFNDINTVAGSLQGLSIEQLDVRQNSNSMDTQTTMSKNEGSSVPHVTVLSSESTDRLISDILNKDANLFNPTQLSVSETINIQGSHANEGVVGSDKSLNTIYTPTPARAASLPVDAAKDMNSSNERQISETNKIAKPEDTKNQNSNLANGASLDSCANCGCTSTSTWRKRDATNETLCNACGLYERVHFMKRPASLINRKPRKRHVRKALNSAVSLTKLVPFPQFAPNTKKVQPHQSSLLRAKSYAALPGVSPLSGVQNTTAPTADNRQYGLDARGLQYTQQQPSLNTGVVFNRSVSHQDLHQARNPETYNAHTDGGFEAQDGEGRAQHSYANPSPVLQYASEAGLQTFQPLTPREKEQIQWQRQQQQQQQVQQQQYLVQQQRQMQHQTAQLQHPTAQLQHQTAQLQHPTAQLQHQTAQLQHPTAQLQHPAYSRNNTNLTTTQENNLRLAEIEDHSHTSSPRKEQFMDNSQMLGMGLMKRATSVPNSPMIPNTGAQQRQPQAVGYDFNVMYNDGIVDRRPTVGGGFLHDPRFTPSIAARSHPNLNEASCREQRQVQNQQPPQRLYLASGGNATNSLDVGFGDKLRFGCDPRDGSDRPLNVGNESPQVNQAQAQALGWGMTLPVPNLPFDNAAFTPFGDESPTQW</sequence>
<organism evidence="9 10">
    <name type="scientific">Sphaeroforma arctica JP610</name>
    <dbReference type="NCBI Taxonomy" id="667725"/>
    <lineage>
        <taxon>Eukaryota</taxon>
        <taxon>Ichthyosporea</taxon>
        <taxon>Ichthyophonida</taxon>
        <taxon>Sphaeroforma</taxon>
    </lineage>
</organism>
<evidence type="ECO:0000256" key="3">
    <source>
        <dbReference type="ARBA" id="ARBA00022771"/>
    </source>
</evidence>
<keyword evidence="4" id="KW-0862">Zinc</keyword>
<feature type="compositionally biased region" description="Polar residues" evidence="7">
    <location>
        <begin position="236"/>
        <end position="248"/>
    </location>
</feature>
<gene>
    <name evidence="9" type="ORF">SARC_08211</name>
</gene>
<feature type="region of interest" description="Disordered" evidence="7">
    <location>
        <begin position="1"/>
        <end position="35"/>
    </location>
</feature>
<evidence type="ECO:0000256" key="5">
    <source>
        <dbReference type="ARBA" id="ARBA00023242"/>
    </source>
</evidence>
<dbReference type="SUPFAM" id="SSF57716">
    <property type="entry name" value="Glucocorticoid receptor-like (DNA-binding domain)"/>
    <property type="match status" value="1"/>
</dbReference>
<dbReference type="InterPro" id="IPR039355">
    <property type="entry name" value="Transcription_factor_GATA"/>
</dbReference>
<protein>
    <recommendedName>
        <fullName evidence="8">GATA-type domain-containing protein</fullName>
    </recommendedName>
</protein>
<dbReference type="eggNOG" id="KOG1601">
    <property type="taxonomic scope" value="Eukaryota"/>
</dbReference>
<evidence type="ECO:0000313" key="10">
    <source>
        <dbReference type="Proteomes" id="UP000054560"/>
    </source>
</evidence>
<feature type="compositionally biased region" description="Polar residues" evidence="7">
    <location>
        <begin position="15"/>
        <end position="28"/>
    </location>
</feature>
<dbReference type="Proteomes" id="UP000054560">
    <property type="component" value="Unassembled WGS sequence"/>
</dbReference>
<dbReference type="GO" id="GO:0005634">
    <property type="term" value="C:nucleus"/>
    <property type="evidence" value="ECO:0007669"/>
    <property type="project" value="UniProtKB-SubCell"/>
</dbReference>
<evidence type="ECO:0000256" key="1">
    <source>
        <dbReference type="ARBA" id="ARBA00004123"/>
    </source>
</evidence>
<evidence type="ECO:0000259" key="8">
    <source>
        <dbReference type="PROSITE" id="PS50114"/>
    </source>
</evidence>
<name>A0A0L0FRT0_9EUKA</name>
<dbReference type="STRING" id="667725.A0A0L0FRT0"/>
<dbReference type="InterPro" id="IPR013088">
    <property type="entry name" value="Znf_NHR/GATA"/>
</dbReference>
<reference evidence="9 10" key="1">
    <citation type="submission" date="2011-02" db="EMBL/GenBank/DDBJ databases">
        <title>The Genome Sequence of Sphaeroforma arctica JP610.</title>
        <authorList>
            <consortium name="The Broad Institute Genome Sequencing Platform"/>
            <person name="Russ C."/>
            <person name="Cuomo C."/>
            <person name="Young S.K."/>
            <person name="Zeng Q."/>
            <person name="Gargeya S."/>
            <person name="Alvarado L."/>
            <person name="Berlin A."/>
            <person name="Chapman S.B."/>
            <person name="Chen Z."/>
            <person name="Freedman E."/>
            <person name="Gellesch M."/>
            <person name="Goldberg J."/>
            <person name="Griggs A."/>
            <person name="Gujja S."/>
            <person name="Heilman E."/>
            <person name="Heiman D."/>
            <person name="Howarth C."/>
            <person name="Mehta T."/>
            <person name="Neiman D."/>
            <person name="Pearson M."/>
            <person name="Roberts A."/>
            <person name="Saif S."/>
            <person name="Shea T."/>
            <person name="Shenoy N."/>
            <person name="Sisk P."/>
            <person name="Stolte C."/>
            <person name="Sykes S."/>
            <person name="White J."/>
            <person name="Yandava C."/>
            <person name="Burger G."/>
            <person name="Gray M.W."/>
            <person name="Holland P.W.H."/>
            <person name="King N."/>
            <person name="Lang F.B.F."/>
            <person name="Roger A.J."/>
            <person name="Ruiz-Trillo I."/>
            <person name="Haas B."/>
            <person name="Nusbaum C."/>
            <person name="Birren B."/>
        </authorList>
    </citation>
    <scope>NUCLEOTIDE SEQUENCE [LARGE SCALE GENOMIC DNA]</scope>
    <source>
        <strain evidence="9 10">JP610</strain>
    </source>
</reference>
<evidence type="ECO:0000256" key="6">
    <source>
        <dbReference type="PROSITE-ProRule" id="PRU00094"/>
    </source>
</evidence>
<dbReference type="CDD" id="cd00202">
    <property type="entry name" value="ZnF_GATA"/>
    <property type="match status" value="1"/>
</dbReference>
<dbReference type="GO" id="GO:0000981">
    <property type="term" value="F:DNA-binding transcription factor activity, RNA polymerase II-specific"/>
    <property type="evidence" value="ECO:0007669"/>
    <property type="project" value="TreeGrafter"/>
</dbReference>
<comment type="subcellular location">
    <subcellularLocation>
        <location evidence="1">Nucleus</location>
    </subcellularLocation>
</comment>
<keyword evidence="5" id="KW-0539">Nucleus</keyword>
<dbReference type="GO" id="GO:0000122">
    <property type="term" value="P:negative regulation of transcription by RNA polymerase II"/>
    <property type="evidence" value="ECO:0007669"/>
    <property type="project" value="TreeGrafter"/>
</dbReference>
<dbReference type="PANTHER" id="PTHR10071:SF336">
    <property type="entry name" value="GATA-TYPE DOMAIN-CONTAINING PROTEIN"/>
    <property type="match status" value="1"/>
</dbReference>
<dbReference type="Gene3D" id="1.20.5.170">
    <property type="match status" value="1"/>
</dbReference>
<feature type="region of interest" description="Disordered" evidence="7">
    <location>
        <begin position="414"/>
        <end position="447"/>
    </location>
</feature>
<dbReference type="SMART" id="SM00401">
    <property type="entry name" value="ZnF_GATA"/>
    <property type="match status" value="1"/>
</dbReference>
<dbReference type="GO" id="GO:0000978">
    <property type="term" value="F:RNA polymerase II cis-regulatory region sequence-specific DNA binding"/>
    <property type="evidence" value="ECO:0007669"/>
    <property type="project" value="TreeGrafter"/>
</dbReference>
<evidence type="ECO:0000256" key="4">
    <source>
        <dbReference type="ARBA" id="ARBA00022833"/>
    </source>
</evidence>
<dbReference type="RefSeq" id="XP_014153301.1">
    <property type="nucleotide sequence ID" value="XM_014297826.1"/>
</dbReference>
<dbReference type="AlphaFoldDB" id="A0A0L0FRT0"/>